<evidence type="ECO:0000256" key="1">
    <source>
        <dbReference type="SAM" id="MobiDB-lite"/>
    </source>
</evidence>
<feature type="compositionally biased region" description="Basic and acidic residues" evidence="1">
    <location>
        <begin position="36"/>
        <end position="51"/>
    </location>
</feature>
<protein>
    <recommendedName>
        <fullName evidence="5">DUF2946 domain-containing protein</fullName>
    </recommendedName>
</protein>
<accession>A0ABS7PWF0</accession>
<evidence type="ECO:0000313" key="3">
    <source>
        <dbReference type="EMBL" id="MBY8825686.1"/>
    </source>
</evidence>
<dbReference type="Proteomes" id="UP000706039">
    <property type="component" value="Unassembled WGS sequence"/>
</dbReference>
<sequence length="114" mass="11392">MFRRALSLVLLLAVLVAGSGAPALAHIHQGLGAHAFEHDGGDAAEAEDKSDAPAPKPGDQPSHVGHHHHCGADIAVDCVDAADTGLSARTALMPAASPALPSRALAPPLQPPAA</sequence>
<name>A0ABS7PWF0_9SPHN</name>
<feature type="signal peptide" evidence="2">
    <location>
        <begin position="1"/>
        <end position="25"/>
    </location>
</feature>
<organism evidence="3 4">
    <name type="scientific">Sphingomonas colocasiae</name>
    <dbReference type="NCBI Taxonomy" id="1848973"/>
    <lineage>
        <taxon>Bacteria</taxon>
        <taxon>Pseudomonadati</taxon>
        <taxon>Pseudomonadota</taxon>
        <taxon>Alphaproteobacteria</taxon>
        <taxon>Sphingomonadales</taxon>
        <taxon>Sphingomonadaceae</taxon>
        <taxon>Sphingomonas</taxon>
    </lineage>
</organism>
<dbReference type="RefSeq" id="WP_222992792.1">
    <property type="nucleotide sequence ID" value="NZ_JAINVV010000013.1"/>
</dbReference>
<keyword evidence="4" id="KW-1185">Reference proteome</keyword>
<comment type="caution">
    <text evidence="3">The sequence shown here is derived from an EMBL/GenBank/DDBJ whole genome shotgun (WGS) entry which is preliminary data.</text>
</comment>
<reference evidence="3 4" key="1">
    <citation type="submission" date="2021-08" db="EMBL/GenBank/DDBJ databases">
        <authorList>
            <person name="Tuo L."/>
        </authorList>
    </citation>
    <scope>NUCLEOTIDE SEQUENCE [LARGE SCALE GENOMIC DNA]</scope>
    <source>
        <strain evidence="3 4">JCM 31229</strain>
    </source>
</reference>
<evidence type="ECO:0000313" key="4">
    <source>
        <dbReference type="Proteomes" id="UP000706039"/>
    </source>
</evidence>
<feature type="chain" id="PRO_5046151212" description="DUF2946 domain-containing protein" evidence="2">
    <location>
        <begin position="26"/>
        <end position="114"/>
    </location>
</feature>
<evidence type="ECO:0000256" key="2">
    <source>
        <dbReference type="SAM" id="SignalP"/>
    </source>
</evidence>
<keyword evidence="2" id="KW-0732">Signal</keyword>
<dbReference type="EMBL" id="JAINVV010000013">
    <property type="protein sequence ID" value="MBY8825686.1"/>
    <property type="molecule type" value="Genomic_DNA"/>
</dbReference>
<evidence type="ECO:0008006" key="5">
    <source>
        <dbReference type="Google" id="ProtNLM"/>
    </source>
</evidence>
<gene>
    <name evidence="3" type="ORF">K7G82_25515</name>
</gene>
<feature type="region of interest" description="Disordered" evidence="1">
    <location>
        <begin position="36"/>
        <end position="68"/>
    </location>
</feature>
<proteinExistence type="predicted"/>